<dbReference type="EMBL" id="LOJW01000068">
    <property type="protein sequence ID" value="OOW65238.1"/>
    <property type="molecule type" value="Genomic_DNA"/>
</dbReference>
<evidence type="ECO:0000313" key="1">
    <source>
        <dbReference type="EMBL" id="OOW65238.1"/>
    </source>
</evidence>
<evidence type="ECO:0000313" key="2">
    <source>
        <dbReference type="Proteomes" id="UP000190559"/>
    </source>
</evidence>
<reference evidence="1 2" key="1">
    <citation type="submission" date="2015-12" db="EMBL/GenBank/DDBJ databases">
        <authorList>
            <person name="Shamseldin A."/>
            <person name="Moawad H."/>
            <person name="Abd El-Rahim W.M."/>
            <person name="Sadowsky M.J."/>
        </authorList>
    </citation>
    <scope>NUCLEOTIDE SEQUENCE [LARGE SCALE GENOMIC DNA]</scope>
    <source>
        <strain evidence="1 2">LMG9050</strain>
    </source>
</reference>
<dbReference type="AlphaFoldDB" id="A0A1T1NPB8"/>
<protein>
    <submittedName>
        <fullName evidence="1">Uncharacterized protein</fullName>
    </submittedName>
</protein>
<gene>
    <name evidence="1" type="ORF">Xmlh_20695</name>
</gene>
<proteinExistence type="predicted"/>
<organism evidence="1 2">
    <name type="scientific">Xanthomonas axonopodis pv. melhusii</name>
    <dbReference type="NCBI Taxonomy" id="487834"/>
    <lineage>
        <taxon>Bacteria</taxon>
        <taxon>Pseudomonadati</taxon>
        <taxon>Pseudomonadota</taxon>
        <taxon>Gammaproteobacteria</taxon>
        <taxon>Lysobacterales</taxon>
        <taxon>Lysobacteraceae</taxon>
        <taxon>Xanthomonas</taxon>
    </lineage>
</organism>
<name>A0A1T1NPB8_9XANT</name>
<dbReference type="Proteomes" id="UP000190559">
    <property type="component" value="Unassembled WGS sequence"/>
</dbReference>
<sequence length="67" mass="7193">MPAMDGEFHPAREQGALRCAIRAFAALSPAAWRTDDAQSIEPSASSALARDARWNVSATTTACMEVR</sequence>
<comment type="caution">
    <text evidence="1">The sequence shown here is derived from an EMBL/GenBank/DDBJ whole genome shotgun (WGS) entry which is preliminary data.</text>
</comment>
<accession>A0A1T1NPB8</accession>